<feature type="transmembrane region" description="Helical" evidence="1">
    <location>
        <begin position="132"/>
        <end position="154"/>
    </location>
</feature>
<accession>A0A2C6WLR5</accession>
<keyword evidence="5" id="KW-1185">Reference proteome</keyword>
<dbReference type="OrthoDB" id="2580477at2"/>
<evidence type="ECO:0000313" key="3">
    <source>
        <dbReference type="EMBL" id="UQW81532.1"/>
    </source>
</evidence>
<dbReference type="GO" id="GO:0140359">
    <property type="term" value="F:ABC-type transporter activity"/>
    <property type="evidence" value="ECO:0007669"/>
    <property type="project" value="InterPro"/>
</dbReference>
<evidence type="ECO:0000313" key="4">
    <source>
        <dbReference type="Proteomes" id="UP000223828"/>
    </source>
</evidence>
<dbReference type="EMBL" id="MRZN01000005">
    <property type="protein sequence ID" value="PHK50040.1"/>
    <property type="molecule type" value="Genomic_DNA"/>
</dbReference>
<keyword evidence="1" id="KW-0472">Membrane</keyword>
<protein>
    <submittedName>
        <fullName evidence="3">ABC transporter permease</fullName>
    </submittedName>
</protein>
<feature type="transmembrane region" description="Helical" evidence="1">
    <location>
        <begin position="204"/>
        <end position="224"/>
    </location>
</feature>
<reference evidence="4" key="2">
    <citation type="submission" date="2017-10" db="EMBL/GenBank/DDBJ databases">
        <title>Staphylococcus edaphicus sp. nov., isolated in Antarctica, harbouring mecC gene and genomic islands essential in adaptation to extreme environment.</title>
        <authorList>
            <person name="Pantucek R."/>
            <person name="Sedlacek I."/>
            <person name="Indrakova A."/>
            <person name="Vrbovska V."/>
            <person name="Maslanova I."/>
            <person name="Kovarovic V."/>
            <person name="Svec P."/>
            <person name="Kralova S."/>
            <person name="Kristofova L."/>
            <person name="Keklakova J."/>
            <person name="Petras P."/>
            <person name="Doskar J."/>
        </authorList>
    </citation>
    <scope>NUCLEOTIDE SEQUENCE [LARGE SCALE GENOMIC DNA]</scope>
    <source>
        <strain evidence="4">CCM 5085</strain>
    </source>
</reference>
<feature type="transmembrane region" description="Helical" evidence="1">
    <location>
        <begin position="56"/>
        <end position="76"/>
    </location>
</feature>
<dbReference type="GO" id="GO:0005886">
    <property type="term" value="C:plasma membrane"/>
    <property type="evidence" value="ECO:0007669"/>
    <property type="project" value="UniProtKB-SubCell"/>
</dbReference>
<dbReference type="RefSeq" id="WP_099089799.1">
    <property type="nucleotide sequence ID" value="NZ_CP093217.1"/>
</dbReference>
<feature type="transmembrane region" description="Helical" evidence="1">
    <location>
        <begin position="161"/>
        <end position="184"/>
    </location>
</feature>
<dbReference type="Proteomes" id="UP000223828">
    <property type="component" value="Unassembled WGS sequence"/>
</dbReference>
<dbReference type="Proteomes" id="UP001056588">
    <property type="component" value="Chromosome"/>
</dbReference>
<reference evidence="2" key="1">
    <citation type="journal article" date="2017" name="Appl. Environ. Microbiol.">
        <title>Staphylococcus edaphicus sp. nov., isolated in Antarctica, harbours mecC gene and genomic islands with suspected role in adaptation to extreme environment.</title>
        <authorList>
            <person name="Pantucek R."/>
            <person name="Sedlacek I."/>
            <person name="Indrakova A."/>
            <person name="Vrbovska V."/>
            <person name="Maslanova I."/>
            <person name="Kovarovic V."/>
            <person name="Svec P."/>
            <person name="Kralova S."/>
            <person name="Kristofova L."/>
            <person name="Keklakova J."/>
            <person name="Petras P."/>
            <person name="Doskar J."/>
        </authorList>
    </citation>
    <scope>NUCLEOTIDE SEQUENCE</scope>
    <source>
        <strain evidence="2">CCM 8730</strain>
    </source>
</reference>
<keyword evidence="1" id="KW-0812">Transmembrane</keyword>
<dbReference type="Pfam" id="PF12679">
    <property type="entry name" value="ABC2_membrane_2"/>
    <property type="match status" value="1"/>
</dbReference>
<name>A0A2C6WLR5_9STAP</name>
<reference evidence="2" key="3">
    <citation type="submission" date="2017-10" db="EMBL/GenBank/DDBJ databases">
        <authorList>
            <person name="Vrbovska V."/>
            <person name="Kovarovic V."/>
            <person name="Indrakova A."/>
        </authorList>
    </citation>
    <scope>NUCLEOTIDE SEQUENCE</scope>
    <source>
        <strain evidence="2">CCM 8730</strain>
    </source>
</reference>
<proteinExistence type="predicted"/>
<sequence length="229" mass="25848">MLSVAIHEFKKQIKSIKSILVILIIFSITIGVASVGEKYKSLIEMGAESNVYTLGLTMTILIAGPLFTLSLSHNIINEEIRTRTIRFIATKTSRANIVIGKYLGIVLFWIICLVLSMFLISLFSHSIYINKFMVSFSFLLYFIGLTILISTLVSNPIMTNLIGITLSIVMTILGLWGTLSNNIILKVFSYLTPYHYFIHEENSALSYIPILFSILFVILSIILIRKRDL</sequence>
<organism evidence="2 4">
    <name type="scientific">Staphylococcus edaphicus</name>
    <dbReference type="NCBI Taxonomy" id="1955013"/>
    <lineage>
        <taxon>Bacteria</taxon>
        <taxon>Bacillati</taxon>
        <taxon>Bacillota</taxon>
        <taxon>Bacilli</taxon>
        <taxon>Bacillales</taxon>
        <taxon>Staphylococcaceae</taxon>
        <taxon>Staphylococcus</taxon>
    </lineage>
</organism>
<gene>
    <name evidence="2" type="ORF">BTJ66_04575</name>
    <name evidence="3" type="ORF">MNY58_13440</name>
</gene>
<evidence type="ECO:0000313" key="2">
    <source>
        <dbReference type="EMBL" id="PHK50040.1"/>
    </source>
</evidence>
<keyword evidence="1" id="KW-1133">Transmembrane helix</keyword>
<dbReference type="EMBL" id="CP093217">
    <property type="protein sequence ID" value="UQW81532.1"/>
    <property type="molecule type" value="Genomic_DNA"/>
</dbReference>
<feature type="transmembrane region" description="Helical" evidence="1">
    <location>
        <begin position="97"/>
        <end position="120"/>
    </location>
</feature>
<evidence type="ECO:0000256" key="1">
    <source>
        <dbReference type="SAM" id="Phobius"/>
    </source>
</evidence>
<reference evidence="3" key="4">
    <citation type="submission" date="2022-03" db="EMBL/GenBank/DDBJ databases">
        <title>Complete Genome Sequence of Staphylococcus edaphicus strain CCM 8731.</title>
        <authorList>
            <person name="Rimmer C.O."/>
            <person name="Thomas J.C."/>
        </authorList>
    </citation>
    <scope>NUCLEOTIDE SEQUENCE</scope>
    <source>
        <strain evidence="3">CCM 8731</strain>
    </source>
</reference>
<dbReference type="AlphaFoldDB" id="A0A2C6WLR5"/>
<evidence type="ECO:0000313" key="5">
    <source>
        <dbReference type="Proteomes" id="UP001056588"/>
    </source>
</evidence>
<feature type="transmembrane region" description="Helical" evidence="1">
    <location>
        <begin position="19"/>
        <end position="36"/>
    </location>
</feature>